<dbReference type="Gene3D" id="3.20.20.80">
    <property type="entry name" value="Glycosidases"/>
    <property type="match status" value="1"/>
</dbReference>
<dbReference type="AlphaFoldDB" id="A0A644XXE4"/>
<sequence length="236" mass="26687">MFDFASDMRDEGGVKGRNNKGLVTFDRRTKKDSFYLYKAWWSKEPFVHIAGKRMIDRTGEHVSLMVYTNQPAVELYVGGRQLAREEGAHVFAFTVPLRKIGKTRIRAVAGACSDEAAFRRVRKANPEYSLETSKDTVRNWFDSDGKPCAMEYPDGFFSIRDSIGDILKNPEGHALLSPLLQKAMAEFGGKEVAMSEQMQKMMLGFSLERLIQLAGKRFDSSMVVDLNRALNKIKKG</sequence>
<accession>A0A644XXE4</accession>
<organism evidence="1">
    <name type="scientific">bioreactor metagenome</name>
    <dbReference type="NCBI Taxonomy" id="1076179"/>
    <lineage>
        <taxon>unclassified sequences</taxon>
        <taxon>metagenomes</taxon>
        <taxon>ecological metagenomes</taxon>
    </lineage>
</organism>
<evidence type="ECO:0000313" key="1">
    <source>
        <dbReference type="EMBL" id="MPM18724.1"/>
    </source>
</evidence>
<name>A0A644XXE4_9ZZZZ</name>
<protein>
    <submittedName>
        <fullName evidence="1">Uncharacterized protein</fullName>
    </submittedName>
</protein>
<dbReference type="InterPro" id="IPR013783">
    <property type="entry name" value="Ig-like_fold"/>
</dbReference>
<gene>
    <name evidence="1" type="ORF">SDC9_65137</name>
</gene>
<dbReference type="Gene3D" id="2.60.40.10">
    <property type="entry name" value="Immunoglobulins"/>
    <property type="match status" value="1"/>
</dbReference>
<comment type="caution">
    <text evidence="1">The sequence shown here is derived from an EMBL/GenBank/DDBJ whole genome shotgun (WGS) entry which is preliminary data.</text>
</comment>
<reference evidence="1" key="1">
    <citation type="submission" date="2019-08" db="EMBL/GenBank/DDBJ databases">
        <authorList>
            <person name="Kucharzyk K."/>
            <person name="Murdoch R.W."/>
            <person name="Higgins S."/>
            <person name="Loffler F."/>
        </authorList>
    </citation>
    <scope>NUCLEOTIDE SEQUENCE</scope>
</reference>
<dbReference type="EMBL" id="VSSQ01003037">
    <property type="protein sequence ID" value="MPM18724.1"/>
    <property type="molecule type" value="Genomic_DNA"/>
</dbReference>
<proteinExistence type="predicted"/>